<accession>A0A7C9F468</accession>
<organism evidence="1">
    <name type="scientific">Opuntia streptacantha</name>
    <name type="common">Prickly pear cactus</name>
    <name type="synonym">Opuntia cardona</name>
    <dbReference type="NCBI Taxonomy" id="393608"/>
    <lineage>
        <taxon>Eukaryota</taxon>
        <taxon>Viridiplantae</taxon>
        <taxon>Streptophyta</taxon>
        <taxon>Embryophyta</taxon>
        <taxon>Tracheophyta</taxon>
        <taxon>Spermatophyta</taxon>
        <taxon>Magnoliopsida</taxon>
        <taxon>eudicotyledons</taxon>
        <taxon>Gunneridae</taxon>
        <taxon>Pentapetalae</taxon>
        <taxon>Caryophyllales</taxon>
        <taxon>Cactineae</taxon>
        <taxon>Cactaceae</taxon>
        <taxon>Opuntioideae</taxon>
        <taxon>Opuntia</taxon>
    </lineage>
</organism>
<dbReference type="EMBL" id="GISG01255494">
    <property type="protein sequence ID" value="MBA4672529.1"/>
    <property type="molecule type" value="Transcribed_RNA"/>
</dbReference>
<evidence type="ECO:0000313" key="1">
    <source>
        <dbReference type="EMBL" id="MBA4672529.1"/>
    </source>
</evidence>
<reference evidence="1" key="2">
    <citation type="submission" date="2020-07" db="EMBL/GenBank/DDBJ databases">
        <authorList>
            <person name="Vera ALvarez R."/>
            <person name="Arias-Moreno D.M."/>
            <person name="Jimenez-Jacinto V."/>
            <person name="Jimenez-Bremont J.F."/>
            <person name="Swaminathan K."/>
            <person name="Moose S.P."/>
            <person name="Guerrero-Gonzalez M.L."/>
            <person name="Marino-Ramirez L."/>
            <person name="Landsman D."/>
            <person name="Rodriguez-Kessler M."/>
            <person name="Delgado-Sanchez P."/>
        </authorList>
    </citation>
    <scope>NUCLEOTIDE SEQUENCE</scope>
    <source>
        <tissue evidence="1">Cladode</tissue>
    </source>
</reference>
<reference evidence="1" key="1">
    <citation type="journal article" date="2013" name="J. Plant Res.">
        <title>Effect of fungi and light on seed germination of three Opuntia species from semiarid lands of central Mexico.</title>
        <authorList>
            <person name="Delgado-Sanchez P."/>
            <person name="Jimenez-Bremont J.F."/>
            <person name="Guerrero-Gonzalez Mde L."/>
            <person name="Flores J."/>
        </authorList>
    </citation>
    <scope>NUCLEOTIDE SEQUENCE</scope>
    <source>
        <tissue evidence="1">Cladode</tissue>
    </source>
</reference>
<protein>
    <submittedName>
        <fullName evidence="1">Uncharacterized protein</fullName>
    </submittedName>
</protein>
<sequence length="107" mass="11991">MMTSFIPFSGSSRSFQCMPLLLTALPSTAYCSSSYNPRNNENPGNSSRTITHFLGKEGSWSNLLKRKFPRRPVTNTSRYPTTAAVLTLENSVEVRNAMETCKLTYTK</sequence>
<name>A0A7C9F468_OPUST</name>
<dbReference type="AlphaFoldDB" id="A0A7C9F468"/>
<proteinExistence type="predicted"/>